<dbReference type="PANTHER" id="PTHR47432:SF1">
    <property type="entry name" value="CELL WALL ASSEMBLY REGULATOR SMI1"/>
    <property type="match status" value="1"/>
</dbReference>
<keyword evidence="3" id="KW-1185">Reference proteome</keyword>
<dbReference type="InterPro" id="IPR051873">
    <property type="entry name" value="KNR4/SMI1_regulator"/>
</dbReference>
<sequence length="183" mass="20461">MNRQWRRIEAWLEKNAPRSRRTLAGPAKPQAIAAAEAELGLRFPDDLRASLLRHNGSRFVTGTGAFGFLGHANLSVREIRENWRMLCEIDSQDMGGDPRTDWWDGRMLPVSDDGMGNHLVVDSARRDVGQTDHEGVMSFRPAGLRIRSYYALLKTTADALEQGRSIGYLRPKAVGGELAWDVS</sequence>
<dbReference type="Gene3D" id="3.40.1580.10">
    <property type="entry name" value="SMI1/KNR4-like"/>
    <property type="match status" value="1"/>
</dbReference>
<evidence type="ECO:0000259" key="1">
    <source>
        <dbReference type="SMART" id="SM00860"/>
    </source>
</evidence>
<dbReference type="PANTHER" id="PTHR47432">
    <property type="entry name" value="CELL WALL ASSEMBLY REGULATOR SMI1"/>
    <property type="match status" value="1"/>
</dbReference>
<protein>
    <recommendedName>
        <fullName evidence="1">Knr4/Smi1-like domain-containing protein</fullName>
    </recommendedName>
</protein>
<dbReference type="InterPro" id="IPR018958">
    <property type="entry name" value="Knr4/Smi1-like_dom"/>
</dbReference>
<dbReference type="SMART" id="SM00860">
    <property type="entry name" value="SMI1_KNR4"/>
    <property type="match status" value="1"/>
</dbReference>
<dbReference type="SUPFAM" id="SSF160631">
    <property type="entry name" value="SMI1/KNR4-like"/>
    <property type="match status" value="1"/>
</dbReference>
<dbReference type="OrthoDB" id="3287229at2"/>
<gene>
    <name evidence="2" type="ORF">C1J01_17480</name>
</gene>
<dbReference type="InterPro" id="IPR037883">
    <property type="entry name" value="Knr4/Smi1-like_sf"/>
</dbReference>
<feature type="domain" description="Knr4/Smi1-like" evidence="1">
    <location>
        <begin position="26"/>
        <end position="162"/>
    </location>
</feature>
<dbReference type="EMBL" id="POUD01000064">
    <property type="protein sequence ID" value="PZG17668.1"/>
    <property type="molecule type" value="Genomic_DNA"/>
</dbReference>
<organism evidence="2 3">
    <name type="scientific">Nonomuraea aridisoli</name>
    <dbReference type="NCBI Taxonomy" id="2070368"/>
    <lineage>
        <taxon>Bacteria</taxon>
        <taxon>Bacillati</taxon>
        <taxon>Actinomycetota</taxon>
        <taxon>Actinomycetes</taxon>
        <taxon>Streptosporangiales</taxon>
        <taxon>Streptosporangiaceae</taxon>
        <taxon>Nonomuraea</taxon>
    </lineage>
</organism>
<name>A0A2W2EYS1_9ACTN</name>
<dbReference type="Pfam" id="PF09346">
    <property type="entry name" value="SMI1_KNR4"/>
    <property type="match status" value="1"/>
</dbReference>
<reference evidence="2 3" key="1">
    <citation type="submission" date="2018-01" db="EMBL/GenBank/DDBJ databases">
        <title>Draft genome sequence of Nonomuraea sp. KC333.</title>
        <authorList>
            <person name="Sahin N."/>
            <person name="Saygin H."/>
            <person name="Ay H."/>
        </authorList>
    </citation>
    <scope>NUCLEOTIDE SEQUENCE [LARGE SCALE GENOMIC DNA]</scope>
    <source>
        <strain evidence="2 3">KC333</strain>
    </source>
</reference>
<dbReference type="Proteomes" id="UP000249304">
    <property type="component" value="Unassembled WGS sequence"/>
</dbReference>
<evidence type="ECO:0000313" key="2">
    <source>
        <dbReference type="EMBL" id="PZG17668.1"/>
    </source>
</evidence>
<accession>A0A2W2EYS1</accession>
<dbReference type="AlphaFoldDB" id="A0A2W2EYS1"/>
<evidence type="ECO:0000313" key="3">
    <source>
        <dbReference type="Proteomes" id="UP000249304"/>
    </source>
</evidence>
<comment type="caution">
    <text evidence="2">The sequence shown here is derived from an EMBL/GenBank/DDBJ whole genome shotgun (WGS) entry which is preliminary data.</text>
</comment>
<proteinExistence type="predicted"/>